<feature type="compositionally biased region" description="Polar residues" evidence="1">
    <location>
        <begin position="298"/>
        <end position="329"/>
    </location>
</feature>
<feature type="transmembrane region" description="Helical" evidence="2">
    <location>
        <begin position="338"/>
        <end position="356"/>
    </location>
</feature>
<keyword evidence="2" id="KW-1133">Transmembrane helix</keyword>
<sequence>MLAWLGPGNPVWVTVVVRNDGAGASTGHTLDFAPQEGTDRQVSADANCAATPPGGFRCVGGALAPGESEFHSFRFSPPGAVEGWPPFWSATVAGEQPDALEEDDRVVLELPDSTFVRLEADIKTRVDDTDGDGRATPGEPMEVYVYFVNTSEYELDEVVVAVTGTVWDHRRLAQAIAPDEETTVRFDATVPDLGDDASSGVEADVTARAMGATVNTSSGTLMLLGPYAAPNPEGPEGEQNGAVKHEVIGAPAETLEDVAPRSAPLSSDLGVIETREDPPLLGVPPAPREAPAELSPIHTEQSASTSREQPLATASAQPSSGQQAPLSITGSDPLRTSMLGAHVLVALGIVFAHIGFSRQARRTRAGSGS</sequence>
<evidence type="ECO:0000256" key="2">
    <source>
        <dbReference type="SAM" id="Phobius"/>
    </source>
</evidence>
<reference evidence="3 4" key="1">
    <citation type="submission" date="2019-01" db="EMBL/GenBank/DDBJ databases">
        <title>Leucobacter muris sp. nov. isolated from the nose of a laboratory mouse.</title>
        <authorList>
            <person name="Benga L."/>
            <person name="Sproeer C."/>
            <person name="Schumann P."/>
            <person name="Verbarg S."/>
            <person name="Bunk B."/>
            <person name="Engelhardt E."/>
            <person name="Benten P.M."/>
            <person name="Sager M."/>
        </authorList>
    </citation>
    <scope>NUCLEOTIDE SEQUENCE [LARGE SCALE GENOMIC DNA]</scope>
    <source>
        <strain evidence="3 4">DSM 101948</strain>
    </source>
</reference>
<dbReference type="RefSeq" id="WP_128386230.1">
    <property type="nucleotide sequence ID" value="NZ_CP035037.1"/>
</dbReference>
<evidence type="ECO:0000256" key="1">
    <source>
        <dbReference type="SAM" id="MobiDB-lite"/>
    </source>
</evidence>
<evidence type="ECO:0008006" key="5">
    <source>
        <dbReference type="Google" id="ProtNLM"/>
    </source>
</evidence>
<evidence type="ECO:0000313" key="3">
    <source>
        <dbReference type="EMBL" id="QAB16937.1"/>
    </source>
</evidence>
<feature type="region of interest" description="Disordered" evidence="1">
    <location>
        <begin position="253"/>
        <end position="329"/>
    </location>
</feature>
<organism evidence="3 4">
    <name type="scientific">Leucobacter muris</name>
    <dbReference type="NCBI Taxonomy" id="1935379"/>
    <lineage>
        <taxon>Bacteria</taxon>
        <taxon>Bacillati</taxon>
        <taxon>Actinomycetota</taxon>
        <taxon>Actinomycetes</taxon>
        <taxon>Micrococcales</taxon>
        <taxon>Microbacteriaceae</taxon>
        <taxon>Leucobacter</taxon>
    </lineage>
</organism>
<keyword evidence="4" id="KW-1185">Reference proteome</keyword>
<accession>A0ABX5QCZ8</accession>
<keyword evidence="2" id="KW-0812">Transmembrane</keyword>
<keyword evidence="2" id="KW-0472">Membrane</keyword>
<proteinExistence type="predicted"/>
<gene>
    <name evidence="3" type="ORF">Leucomu_02475</name>
</gene>
<protein>
    <recommendedName>
        <fullName evidence="5">DUF11 domain-containing protein</fullName>
    </recommendedName>
</protein>
<evidence type="ECO:0000313" key="4">
    <source>
        <dbReference type="Proteomes" id="UP000285768"/>
    </source>
</evidence>
<dbReference type="EMBL" id="CP035037">
    <property type="protein sequence ID" value="QAB16937.1"/>
    <property type="molecule type" value="Genomic_DNA"/>
</dbReference>
<dbReference type="Proteomes" id="UP000285768">
    <property type="component" value="Chromosome"/>
</dbReference>
<name>A0ABX5QCZ8_9MICO</name>